<dbReference type="EMBL" id="SJPG01000001">
    <property type="protein sequence ID" value="TWT61674.1"/>
    <property type="molecule type" value="Genomic_DNA"/>
</dbReference>
<organism evidence="2 3">
    <name type="scientific">Rubinisphaera italica</name>
    <dbReference type="NCBI Taxonomy" id="2527969"/>
    <lineage>
        <taxon>Bacteria</taxon>
        <taxon>Pseudomonadati</taxon>
        <taxon>Planctomycetota</taxon>
        <taxon>Planctomycetia</taxon>
        <taxon>Planctomycetales</taxon>
        <taxon>Planctomycetaceae</taxon>
        <taxon>Rubinisphaera</taxon>
    </lineage>
</organism>
<dbReference type="CDD" id="cd01127">
    <property type="entry name" value="TrwB_TraG_TraD_VirD4"/>
    <property type="match status" value="2"/>
</dbReference>
<proteinExistence type="predicted"/>
<dbReference type="InterPro" id="IPR027417">
    <property type="entry name" value="P-loop_NTPase"/>
</dbReference>
<sequence>MEAVLRAIHAANIRGLPVSLEYRWEKGVIGFFAEFPDALRSTVLEHFQDAFPDCAVAVVRESSEQPIVQEWFQNVRLQPDVLPLRAYGEFESTFEREAVDPATGLLAAVRFGSDDGLDSSISIRIRPASRSRILEAERILAVATNGFRSETARRFYLNWRTDASRLRRMAAIVFGLRARRATTTANTSAETEKLLQPLFVSDIAVRVSGCKLKQAQRQLQRMSGAFGPFVISPNLFVAGAIRRRKRRRNRGVLLSASELAVLMHPARSSVGVSKLSTESFREMEPPSLLPSKENDSEVTRVGRVRFRGQRRQFGVRCDDLRRHLFVCGRTGTGKSTLIRSMALDAIESGRNVFVVDPHGDLVESIIDSIPRSRTNDVIYFNAADRAYPVAFNPLDCPDESQRPLVADGLVLSLKKLYGDSWGPRLEQILRNSVLALLESEDATLLSIRQILTSKSFRTRIVTSVDDPVVRSFWIDTFDKWNDRFQTEAVSPVLNKLDAFLANRIARNITCQSQSTIRLRTIIDNPRSIFLCNLSKGLVGEQTSTLLGAFLVSSLQNAALSRADIPEDDRNDVQVYIDEFQSFVSDGNSSFATLLSESRKYRVAFAALATQFLDQIDEATLSAVLGNCGSAIVFRSGVRDGETLAEHLGGVTADDIVNLPNFTAYAKLLLNGEPTHKPFSMTVNPYQSKYRERGAVVREVSRKKYGCPIAKAEASLNARLR</sequence>
<gene>
    <name evidence="2" type="ORF">Pan54_24110</name>
</gene>
<reference evidence="2 3" key="1">
    <citation type="submission" date="2019-02" db="EMBL/GenBank/DDBJ databases">
        <title>Deep-cultivation of Planctomycetes and their phenomic and genomic characterization uncovers novel biology.</title>
        <authorList>
            <person name="Wiegand S."/>
            <person name="Jogler M."/>
            <person name="Boedeker C."/>
            <person name="Pinto D."/>
            <person name="Vollmers J."/>
            <person name="Rivas-Marin E."/>
            <person name="Kohn T."/>
            <person name="Peeters S.H."/>
            <person name="Heuer A."/>
            <person name="Rast P."/>
            <person name="Oberbeckmann S."/>
            <person name="Bunk B."/>
            <person name="Jeske O."/>
            <person name="Meyerdierks A."/>
            <person name="Storesund J.E."/>
            <person name="Kallscheuer N."/>
            <person name="Luecker S."/>
            <person name="Lage O.M."/>
            <person name="Pohl T."/>
            <person name="Merkel B.J."/>
            <person name="Hornburger P."/>
            <person name="Mueller R.-W."/>
            <person name="Bruemmer F."/>
            <person name="Labrenz M."/>
            <person name="Spormann A.M."/>
            <person name="Op Den Camp H."/>
            <person name="Overmann J."/>
            <person name="Amann R."/>
            <person name="Jetten M.S.M."/>
            <person name="Mascher T."/>
            <person name="Medema M.H."/>
            <person name="Devos D.P."/>
            <person name="Kaster A.-K."/>
            <person name="Ovreas L."/>
            <person name="Rohde M."/>
            <person name="Galperin M.Y."/>
            <person name="Jogler C."/>
        </authorList>
    </citation>
    <scope>NUCLEOTIDE SEQUENCE [LARGE SCALE GENOMIC DNA]</scope>
    <source>
        <strain evidence="2 3">Pan54</strain>
    </source>
</reference>
<dbReference type="SUPFAM" id="SSF52540">
    <property type="entry name" value="P-loop containing nucleoside triphosphate hydrolases"/>
    <property type="match status" value="1"/>
</dbReference>
<dbReference type="PANTHER" id="PTHR30121">
    <property type="entry name" value="UNCHARACTERIZED PROTEIN YJGR-RELATED"/>
    <property type="match status" value="1"/>
</dbReference>
<comment type="caution">
    <text evidence="2">The sequence shown here is derived from an EMBL/GenBank/DDBJ whole genome shotgun (WGS) entry which is preliminary data.</text>
</comment>
<name>A0A5C5XFT4_9PLAN</name>
<dbReference type="PANTHER" id="PTHR30121:SF11">
    <property type="entry name" value="AAA+ ATPASE DOMAIN-CONTAINING PROTEIN"/>
    <property type="match status" value="1"/>
</dbReference>
<dbReference type="InterPro" id="IPR002789">
    <property type="entry name" value="HerA_central"/>
</dbReference>
<dbReference type="InterPro" id="IPR051162">
    <property type="entry name" value="T4SS_component"/>
</dbReference>
<feature type="domain" description="Helicase HerA central" evidence="1">
    <location>
        <begin position="312"/>
        <end position="363"/>
    </location>
</feature>
<evidence type="ECO:0000259" key="1">
    <source>
        <dbReference type="Pfam" id="PF01935"/>
    </source>
</evidence>
<accession>A0A5C5XFT4</accession>
<evidence type="ECO:0000313" key="3">
    <source>
        <dbReference type="Proteomes" id="UP000316095"/>
    </source>
</evidence>
<keyword evidence="3" id="KW-1185">Reference proteome</keyword>
<dbReference type="Gene3D" id="3.40.50.300">
    <property type="entry name" value="P-loop containing nucleotide triphosphate hydrolases"/>
    <property type="match status" value="2"/>
</dbReference>
<evidence type="ECO:0000313" key="2">
    <source>
        <dbReference type="EMBL" id="TWT61674.1"/>
    </source>
</evidence>
<dbReference type="AlphaFoldDB" id="A0A5C5XFT4"/>
<protein>
    <submittedName>
        <fullName evidence="2">AAA-like domain protein</fullName>
    </submittedName>
</protein>
<dbReference type="Proteomes" id="UP000316095">
    <property type="component" value="Unassembled WGS sequence"/>
</dbReference>
<dbReference type="Pfam" id="PF01935">
    <property type="entry name" value="DUF87"/>
    <property type="match status" value="1"/>
</dbReference>